<accession>A0A5C6E7I0</accession>
<comment type="caution">
    <text evidence="1">The sequence shown here is derived from an EMBL/GenBank/DDBJ whole genome shotgun (WGS) entry which is preliminary data.</text>
</comment>
<sequence>MHQLRDWLLLTGSPHVDKIVDTFGQSFAITTESPLYQTND</sequence>
<evidence type="ECO:0000313" key="2">
    <source>
        <dbReference type="Proteomes" id="UP000318288"/>
    </source>
</evidence>
<protein>
    <submittedName>
        <fullName evidence="1">Uncharacterized protein</fullName>
    </submittedName>
</protein>
<dbReference type="EMBL" id="SJPW01000017">
    <property type="protein sequence ID" value="TWU43621.1"/>
    <property type="molecule type" value="Genomic_DNA"/>
</dbReference>
<reference evidence="1 2" key="1">
    <citation type="submission" date="2019-02" db="EMBL/GenBank/DDBJ databases">
        <title>Deep-cultivation of Planctomycetes and their phenomic and genomic characterization uncovers novel biology.</title>
        <authorList>
            <person name="Wiegand S."/>
            <person name="Jogler M."/>
            <person name="Boedeker C."/>
            <person name="Pinto D."/>
            <person name="Vollmers J."/>
            <person name="Rivas-Marin E."/>
            <person name="Kohn T."/>
            <person name="Peeters S.H."/>
            <person name="Heuer A."/>
            <person name="Rast P."/>
            <person name="Oberbeckmann S."/>
            <person name="Bunk B."/>
            <person name="Jeske O."/>
            <person name="Meyerdierks A."/>
            <person name="Storesund J.E."/>
            <person name="Kallscheuer N."/>
            <person name="Luecker S."/>
            <person name="Lage O.M."/>
            <person name="Pohl T."/>
            <person name="Merkel B.J."/>
            <person name="Hornburger P."/>
            <person name="Mueller R.-W."/>
            <person name="Bruemmer F."/>
            <person name="Labrenz M."/>
            <person name="Spormann A.M."/>
            <person name="Op Den Camp H."/>
            <person name="Overmann J."/>
            <person name="Amann R."/>
            <person name="Jetten M.S.M."/>
            <person name="Mascher T."/>
            <person name="Medema M.H."/>
            <person name="Devos D.P."/>
            <person name="Kaster A.-K."/>
            <person name="Ovreas L."/>
            <person name="Rohde M."/>
            <person name="Galperin M.Y."/>
            <person name="Jogler C."/>
        </authorList>
    </citation>
    <scope>NUCLEOTIDE SEQUENCE [LARGE SCALE GENOMIC DNA]</scope>
    <source>
        <strain evidence="1 2">Poly51</strain>
    </source>
</reference>
<dbReference type="Proteomes" id="UP000318288">
    <property type="component" value="Unassembled WGS sequence"/>
</dbReference>
<proteinExistence type="predicted"/>
<name>A0A5C6E7I0_9BACT</name>
<organism evidence="1 2">
    <name type="scientific">Rubripirellula tenax</name>
    <dbReference type="NCBI Taxonomy" id="2528015"/>
    <lineage>
        <taxon>Bacteria</taxon>
        <taxon>Pseudomonadati</taxon>
        <taxon>Planctomycetota</taxon>
        <taxon>Planctomycetia</taxon>
        <taxon>Pirellulales</taxon>
        <taxon>Pirellulaceae</taxon>
        <taxon>Rubripirellula</taxon>
    </lineage>
</organism>
<gene>
    <name evidence="1" type="ORF">Poly51_62760</name>
</gene>
<keyword evidence="2" id="KW-1185">Reference proteome</keyword>
<evidence type="ECO:0000313" key="1">
    <source>
        <dbReference type="EMBL" id="TWU43621.1"/>
    </source>
</evidence>
<dbReference type="AlphaFoldDB" id="A0A5C6E7I0"/>